<dbReference type="InterPro" id="IPR004158">
    <property type="entry name" value="DUF247_pln"/>
</dbReference>
<evidence type="ECO:0000256" key="1">
    <source>
        <dbReference type="SAM" id="Phobius"/>
    </source>
</evidence>
<evidence type="ECO:0000313" key="2">
    <source>
        <dbReference type="EMBL" id="RYR00518.1"/>
    </source>
</evidence>
<accession>A0A444YF25</accession>
<feature type="transmembrane region" description="Helical" evidence="1">
    <location>
        <begin position="388"/>
        <end position="412"/>
    </location>
</feature>
<keyword evidence="1" id="KW-0472">Membrane</keyword>
<reference evidence="2 3" key="1">
    <citation type="submission" date="2019-01" db="EMBL/GenBank/DDBJ databases">
        <title>Sequencing of cultivated peanut Arachis hypogaea provides insights into genome evolution and oil improvement.</title>
        <authorList>
            <person name="Chen X."/>
        </authorList>
    </citation>
    <scope>NUCLEOTIDE SEQUENCE [LARGE SCALE GENOMIC DNA]</scope>
    <source>
        <strain evidence="3">cv. Fuhuasheng</strain>
        <tissue evidence="2">Leaves</tissue>
    </source>
</reference>
<evidence type="ECO:0000313" key="3">
    <source>
        <dbReference type="Proteomes" id="UP000289738"/>
    </source>
</evidence>
<dbReference type="Pfam" id="PF03140">
    <property type="entry name" value="DUF247"/>
    <property type="match status" value="3"/>
</dbReference>
<keyword evidence="1" id="KW-1133">Transmembrane helix</keyword>
<keyword evidence="1" id="KW-0812">Transmembrane</keyword>
<dbReference type="PANTHER" id="PTHR31170:SF23">
    <property type="match status" value="1"/>
</dbReference>
<sequence>MENDVVIELEAMLKNAQPLFTTKNCCIYKVPHKIRQLNEDAYTPTVVSIGPLHHGNSRLVTMESHKQVYCQHFIQRSNASLTDLVSCVQQLEPQIRACYLEKINLTVDELVKVIFIDCCFIIELFLKDEWMTNDAISSKPWMGTRVIHDLLLLENQIPLFVFDKIYNLAFASLLDGDLFPSFMSVAVTYFSMFNKQGLLLPPASSSIAHFTDLIRYFILLPSHTRTSRNPELLVLGHSASELVEAGVKFIVNKSSCMLDLEFDHGTLKIPHIKVGDGTEIWLRNIVAFEQCHYPKEHYILDYVVFLNHLMKTNKDAGVLIKAGIIDCIFGGNYESKVANLFCHVGKNSLVATTNVDYLRICHDLNAYYNHPWHSKMATLRRDYFTSPWSTAASIAGIMLLILTVIQTVCSVLQMNRYMENHVAKELEAMLKKAQPLFTTKSCCIYKVPHHIRRSNEDAYTPGLVSIGPLHHGNSRLVTMESHKQVYCQHFIQRSEASLSDLVSCVQQLEPLIRACYSEKINLIMTAYLTWNLNMVTEVRLRNIVALEQCHYPCHHYLTDYVDFLAQLVNSNKDVDVLINAGIIESTISVNDSSVNKIFSDVGKNILMENYNANYLQICHGLNAYYKHPWHTKMATLRRDYFTTPWKTATFIAGIALLLLILNQTVTFV</sequence>
<dbReference type="EMBL" id="SDMP01000017">
    <property type="protein sequence ID" value="RYR00518.1"/>
    <property type="molecule type" value="Genomic_DNA"/>
</dbReference>
<keyword evidence="3" id="KW-1185">Reference proteome</keyword>
<dbReference type="PANTHER" id="PTHR31170">
    <property type="entry name" value="BNAC04G53230D PROTEIN"/>
    <property type="match status" value="1"/>
</dbReference>
<organism evidence="2 3">
    <name type="scientific">Arachis hypogaea</name>
    <name type="common">Peanut</name>
    <dbReference type="NCBI Taxonomy" id="3818"/>
    <lineage>
        <taxon>Eukaryota</taxon>
        <taxon>Viridiplantae</taxon>
        <taxon>Streptophyta</taxon>
        <taxon>Embryophyta</taxon>
        <taxon>Tracheophyta</taxon>
        <taxon>Spermatophyta</taxon>
        <taxon>Magnoliopsida</taxon>
        <taxon>eudicotyledons</taxon>
        <taxon>Gunneridae</taxon>
        <taxon>Pentapetalae</taxon>
        <taxon>rosids</taxon>
        <taxon>fabids</taxon>
        <taxon>Fabales</taxon>
        <taxon>Fabaceae</taxon>
        <taxon>Papilionoideae</taxon>
        <taxon>50 kb inversion clade</taxon>
        <taxon>dalbergioids sensu lato</taxon>
        <taxon>Dalbergieae</taxon>
        <taxon>Pterocarpus clade</taxon>
        <taxon>Arachis</taxon>
    </lineage>
</organism>
<comment type="caution">
    <text evidence="2">The sequence shown here is derived from an EMBL/GenBank/DDBJ whole genome shotgun (WGS) entry which is preliminary data.</text>
</comment>
<feature type="transmembrane region" description="Helical" evidence="1">
    <location>
        <begin position="647"/>
        <end position="665"/>
    </location>
</feature>
<dbReference type="AlphaFoldDB" id="A0A444YF25"/>
<protein>
    <submittedName>
        <fullName evidence="2">Uncharacterized protein</fullName>
    </submittedName>
</protein>
<gene>
    <name evidence="2" type="ORF">Ahy_B07g088637</name>
</gene>
<name>A0A444YF25_ARAHY</name>
<proteinExistence type="predicted"/>
<dbReference type="Proteomes" id="UP000289738">
    <property type="component" value="Chromosome B07"/>
</dbReference>